<keyword evidence="4" id="KW-1185">Reference proteome</keyword>
<accession>A0A3D8S9S5</accession>
<dbReference type="SUPFAM" id="SSF48452">
    <property type="entry name" value="TPR-like"/>
    <property type="match status" value="1"/>
</dbReference>
<dbReference type="PANTHER" id="PTHR11242">
    <property type="entry name" value="ARYL HYDROCARBON RECEPTOR INTERACTING PROTEIN RELATED"/>
    <property type="match status" value="1"/>
</dbReference>
<sequence>MSSLLLIPRELREQIFSHLLYPTCSTVTVANEGSRQLKSFDLRFLLTCSQIYAEALSVFRHQNTFIRICTPFAEAEHWVSFHGTVPIVRIKGDVNKFGLHHLDCRLDVPHSAESRGTFAGGFVVLLEDLELFTQHWFYTNVTNPGQNGHLRLTLHIKHPYAAAHDGDTIPKRVQRLLLRPFGRIKGLEDFRIIGDHLLSVEREVREEQAIPSKTARECLEDTTRLKDEGNAAYKGEKWDEALQLYIKAFAAMYIICNGRRRSVWGDAWFQTNINGGQYDGQFAQQVRIMLRVNLVANVVATFLKLKQYEEARFWGMRTIDLVRDSTGQDEVILNFPGAEGLGKIFFRTGMACIELGDEAEARRLLRIAALYRPNDTIVKNALASVALKLG</sequence>
<gene>
    <name evidence="3" type="ORF">BP6252_03976</name>
</gene>
<dbReference type="EMBL" id="PDLM01000003">
    <property type="protein sequence ID" value="RDW82864.1"/>
    <property type="molecule type" value="Genomic_DNA"/>
</dbReference>
<evidence type="ECO:0000256" key="2">
    <source>
        <dbReference type="ARBA" id="ARBA00022803"/>
    </source>
</evidence>
<comment type="caution">
    <text evidence="3">The sequence shown here is derived from an EMBL/GenBank/DDBJ whole genome shotgun (WGS) entry which is preliminary data.</text>
</comment>
<evidence type="ECO:0000256" key="1">
    <source>
        <dbReference type="ARBA" id="ARBA00022737"/>
    </source>
</evidence>
<dbReference type="AlphaFoldDB" id="A0A3D8S9S5"/>
<dbReference type="OrthoDB" id="5229512at2759"/>
<evidence type="ECO:0000313" key="3">
    <source>
        <dbReference type="EMBL" id="RDW82864.1"/>
    </source>
</evidence>
<evidence type="ECO:0000313" key="4">
    <source>
        <dbReference type="Proteomes" id="UP000256645"/>
    </source>
</evidence>
<dbReference type="STRING" id="1849047.A0A3D8S9S5"/>
<name>A0A3D8S9S5_9HELO</name>
<dbReference type="InterPro" id="IPR011990">
    <property type="entry name" value="TPR-like_helical_dom_sf"/>
</dbReference>
<keyword evidence="1" id="KW-0677">Repeat</keyword>
<dbReference type="Proteomes" id="UP000256645">
    <property type="component" value="Unassembled WGS sequence"/>
</dbReference>
<keyword evidence="2" id="KW-0802">TPR repeat</keyword>
<dbReference type="Gene3D" id="1.25.40.10">
    <property type="entry name" value="Tetratricopeptide repeat domain"/>
    <property type="match status" value="1"/>
</dbReference>
<reference evidence="3 4" key="1">
    <citation type="journal article" date="2018" name="IMA Fungus">
        <title>IMA Genome-F 9: Draft genome sequence of Annulohypoxylon stygium, Aspergillus mulundensis, Berkeleyomyces basicola (syn. Thielaviopsis basicola), Ceratocystis smalleyi, two Cercospora beticola strains, Coleophoma cylindrospora, Fusarium fracticaudum, Phialophora cf. hyalina, and Morchella septimelata.</title>
        <authorList>
            <person name="Wingfield B.D."/>
            <person name="Bills G.F."/>
            <person name="Dong Y."/>
            <person name="Huang W."/>
            <person name="Nel W.J."/>
            <person name="Swalarsk-Parry B.S."/>
            <person name="Vaghefi N."/>
            <person name="Wilken P.M."/>
            <person name="An Z."/>
            <person name="de Beer Z.W."/>
            <person name="De Vos L."/>
            <person name="Chen L."/>
            <person name="Duong T.A."/>
            <person name="Gao Y."/>
            <person name="Hammerbacher A."/>
            <person name="Kikkert J.R."/>
            <person name="Li Y."/>
            <person name="Li H."/>
            <person name="Li K."/>
            <person name="Li Q."/>
            <person name="Liu X."/>
            <person name="Ma X."/>
            <person name="Naidoo K."/>
            <person name="Pethybridge S.J."/>
            <person name="Sun J."/>
            <person name="Steenkamp E.T."/>
            <person name="van der Nest M.A."/>
            <person name="van Wyk S."/>
            <person name="Wingfield M.J."/>
            <person name="Xiong C."/>
            <person name="Yue Q."/>
            <person name="Zhang X."/>
        </authorList>
    </citation>
    <scope>NUCLEOTIDE SEQUENCE [LARGE SCALE GENOMIC DNA]</scope>
    <source>
        <strain evidence="3 4">BP6252</strain>
    </source>
</reference>
<protein>
    <submittedName>
        <fullName evidence="3">Uncharacterized protein</fullName>
    </submittedName>
</protein>
<proteinExistence type="predicted"/>
<dbReference type="InterPro" id="IPR039663">
    <property type="entry name" value="AIP/AIPL1/TTC9"/>
</dbReference>
<organism evidence="3 4">
    <name type="scientific">Coleophoma cylindrospora</name>
    <dbReference type="NCBI Taxonomy" id="1849047"/>
    <lineage>
        <taxon>Eukaryota</taxon>
        <taxon>Fungi</taxon>
        <taxon>Dikarya</taxon>
        <taxon>Ascomycota</taxon>
        <taxon>Pezizomycotina</taxon>
        <taxon>Leotiomycetes</taxon>
        <taxon>Helotiales</taxon>
        <taxon>Dermateaceae</taxon>
        <taxon>Coleophoma</taxon>
    </lineage>
</organism>
<dbReference type="PANTHER" id="PTHR11242:SF0">
    <property type="entry name" value="TPR_REGION DOMAIN-CONTAINING PROTEIN"/>
    <property type="match status" value="1"/>
</dbReference>